<protein>
    <submittedName>
        <fullName evidence="1">Uncharacterized protein</fullName>
    </submittedName>
</protein>
<reference evidence="1 2" key="1">
    <citation type="journal article" date="2021" name="Int. J. Syst. Evol. Microbiol.">
        <title>Amazonocrinis nigriterrae gen. nov., sp. nov., Atlanticothrix silvestris gen. nov., sp. nov. and Dendronalium phyllosphericum gen. nov., sp. nov., nostocacean cyanobacteria from Brazilian environments.</title>
        <authorList>
            <person name="Alvarenga D.O."/>
            <person name="Andreote A.P.D."/>
            <person name="Branco L.H.Z."/>
            <person name="Delbaje E."/>
            <person name="Cruz R.B."/>
            <person name="Varani A.M."/>
            <person name="Fiore M.F."/>
        </authorList>
    </citation>
    <scope>NUCLEOTIDE SEQUENCE [LARGE SCALE GENOMIC DNA]</scope>
    <source>
        <strain evidence="1 2">CENA67</strain>
    </source>
</reference>
<dbReference type="RefSeq" id="WP_198126000.1">
    <property type="nucleotide sequence ID" value="NZ_JAECZC010000035.1"/>
</dbReference>
<accession>A0A8J7HWV1</accession>
<dbReference type="Proteomes" id="UP000632766">
    <property type="component" value="Unassembled WGS sequence"/>
</dbReference>
<organism evidence="1 2">
    <name type="scientific">Amazonocrinis nigriterrae CENA67</name>
    <dbReference type="NCBI Taxonomy" id="2794033"/>
    <lineage>
        <taxon>Bacteria</taxon>
        <taxon>Bacillati</taxon>
        <taxon>Cyanobacteriota</taxon>
        <taxon>Cyanophyceae</taxon>
        <taxon>Nostocales</taxon>
        <taxon>Nostocaceae</taxon>
        <taxon>Amazonocrinis</taxon>
        <taxon>Amazonocrinis nigriterrae</taxon>
    </lineage>
</organism>
<dbReference type="EMBL" id="JAECZC010000035">
    <property type="protein sequence ID" value="MBH8564144.1"/>
    <property type="molecule type" value="Genomic_DNA"/>
</dbReference>
<keyword evidence="2" id="KW-1185">Reference proteome</keyword>
<sequence length="93" mass="10157">MTISTMTQKLSFISLGVSLITLGIAIGGQQAQASTLFNNRTAFQNDLNTFIVDDYENPNYLKGDIVDGANIDIHTNTSMSSVVGQTTLWVEWV</sequence>
<name>A0A8J7HWV1_9NOST</name>
<comment type="caution">
    <text evidence="1">The sequence shown here is derived from an EMBL/GenBank/DDBJ whole genome shotgun (WGS) entry which is preliminary data.</text>
</comment>
<dbReference type="AlphaFoldDB" id="A0A8J7HWV1"/>
<proteinExistence type="predicted"/>
<evidence type="ECO:0000313" key="1">
    <source>
        <dbReference type="EMBL" id="MBH8564144.1"/>
    </source>
</evidence>
<evidence type="ECO:0000313" key="2">
    <source>
        <dbReference type="Proteomes" id="UP000632766"/>
    </source>
</evidence>
<gene>
    <name evidence="1" type="ORF">I8748_18455</name>
</gene>